<dbReference type="InterPro" id="IPR013783">
    <property type="entry name" value="Ig-like_fold"/>
</dbReference>
<protein>
    <recommendedName>
        <fullName evidence="9">Ig-like domain-containing protein</fullName>
    </recommendedName>
</protein>
<evidence type="ECO:0000256" key="8">
    <source>
        <dbReference type="SAM" id="SignalP"/>
    </source>
</evidence>
<evidence type="ECO:0000256" key="4">
    <source>
        <dbReference type="ARBA" id="ARBA00023136"/>
    </source>
</evidence>
<dbReference type="Gene3D" id="2.60.40.10">
    <property type="entry name" value="Immunoglobulins"/>
    <property type="match status" value="1"/>
</dbReference>
<evidence type="ECO:0000313" key="10">
    <source>
        <dbReference type="EMBL" id="KAF4115561.1"/>
    </source>
</evidence>
<name>A0A7J6D8Q9_9TELE</name>
<evidence type="ECO:0000256" key="6">
    <source>
        <dbReference type="ARBA" id="ARBA00023319"/>
    </source>
</evidence>
<dbReference type="PANTHER" id="PTHR19256">
    <property type="entry name" value="T-CELL RECEPTOR GAMMA CHAIN"/>
    <property type="match status" value="1"/>
</dbReference>
<dbReference type="PROSITE" id="PS50835">
    <property type="entry name" value="IG_LIKE"/>
    <property type="match status" value="1"/>
</dbReference>
<dbReference type="InterPro" id="IPR013106">
    <property type="entry name" value="Ig_V-set"/>
</dbReference>
<proteinExistence type="predicted"/>
<feature type="domain" description="Ig-like" evidence="9">
    <location>
        <begin position="28"/>
        <end position="157"/>
    </location>
</feature>
<dbReference type="CDD" id="cd00099">
    <property type="entry name" value="IgV"/>
    <property type="match status" value="1"/>
</dbReference>
<evidence type="ECO:0000256" key="7">
    <source>
        <dbReference type="SAM" id="Phobius"/>
    </source>
</evidence>
<organism evidence="10 11">
    <name type="scientific">Onychostoma macrolepis</name>
    <dbReference type="NCBI Taxonomy" id="369639"/>
    <lineage>
        <taxon>Eukaryota</taxon>
        <taxon>Metazoa</taxon>
        <taxon>Chordata</taxon>
        <taxon>Craniata</taxon>
        <taxon>Vertebrata</taxon>
        <taxon>Euteleostomi</taxon>
        <taxon>Actinopterygii</taxon>
        <taxon>Neopterygii</taxon>
        <taxon>Teleostei</taxon>
        <taxon>Ostariophysi</taxon>
        <taxon>Cypriniformes</taxon>
        <taxon>Cyprinidae</taxon>
        <taxon>Acrossocheilinae</taxon>
        <taxon>Onychostoma</taxon>
    </lineage>
</organism>
<dbReference type="InterPro" id="IPR051117">
    <property type="entry name" value="TRG_var/const_region"/>
</dbReference>
<feature type="transmembrane region" description="Helical" evidence="7">
    <location>
        <begin position="33"/>
        <end position="52"/>
    </location>
</feature>
<feature type="chain" id="PRO_5029449373" description="Ig-like domain-containing protein" evidence="8">
    <location>
        <begin position="22"/>
        <end position="158"/>
    </location>
</feature>
<keyword evidence="8" id="KW-0732">Signal</keyword>
<evidence type="ECO:0000256" key="1">
    <source>
        <dbReference type="ARBA" id="ARBA00004370"/>
    </source>
</evidence>
<keyword evidence="11" id="KW-1185">Reference proteome</keyword>
<evidence type="ECO:0000256" key="3">
    <source>
        <dbReference type="ARBA" id="ARBA00022989"/>
    </source>
</evidence>
<keyword evidence="6" id="KW-0393">Immunoglobulin domain</keyword>
<dbReference type="EMBL" id="JAAMOB010000003">
    <property type="protein sequence ID" value="KAF4115561.1"/>
    <property type="molecule type" value="Genomic_DNA"/>
</dbReference>
<dbReference type="SMART" id="SM00406">
    <property type="entry name" value="IGv"/>
    <property type="match status" value="1"/>
</dbReference>
<dbReference type="AlphaFoldDB" id="A0A7J6D8Q9"/>
<dbReference type="InterPro" id="IPR007110">
    <property type="entry name" value="Ig-like_dom"/>
</dbReference>
<keyword evidence="4 7" id="KW-0472">Membrane</keyword>
<keyword evidence="3 7" id="KW-1133">Transmembrane helix</keyword>
<keyword evidence="2 7" id="KW-0812">Transmembrane</keyword>
<dbReference type="InterPro" id="IPR003599">
    <property type="entry name" value="Ig_sub"/>
</dbReference>
<dbReference type="SMART" id="SM00409">
    <property type="entry name" value="IG"/>
    <property type="match status" value="1"/>
</dbReference>
<gene>
    <name evidence="10" type="ORF">G5714_003050</name>
</gene>
<keyword evidence="5" id="KW-0675">Receptor</keyword>
<sequence>MLIIFYCFILSLLSSLFYSTAHLHTSTPNHKMITISCAFFTLLTCVGGVTVVTQSPLITVSKGETAQLDCNLGTVTNVAGWYKQTPAGVPQFVLVFYHGWSSPTYGSGFSAPKFTSTHSSQSDYRLIISNVDVDDSAVYYCQTYDSSVSEGVSQRFTA</sequence>
<dbReference type="PANTHER" id="PTHR19256:SF65">
    <property type="entry name" value="T CELL RECEPTOR GAMMA CONSTANT 1-RELATED"/>
    <property type="match status" value="1"/>
</dbReference>
<dbReference type="GO" id="GO:0016020">
    <property type="term" value="C:membrane"/>
    <property type="evidence" value="ECO:0007669"/>
    <property type="project" value="UniProtKB-SubCell"/>
</dbReference>
<dbReference type="Proteomes" id="UP000579812">
    <property type="component" value="Unassembled WGS sequence"/>
</dbReference>
<dbReference type="SUPFAM" id="SSF48726">
    <property type="entry name" value="Immunoglobulin"/>
    <property type="match status" value="1"/>
</dbReference>
<comment type="subcellular location">
    <subcellularLocation>
        <location evidence="1">Membrane</location>
    </subcellularLocation>
</comment>
<accession>A0A7J6D8Q9</accession>
<feature type="signal peptide" evidence="8">
    <location>
        <begin position="1"/>
        <end position="21"/>
    </location>
</feature>
<evidence type="ECO:0000256" key="5">
    <source>
        <dbReference type="ARBA" id="ARBA00023170"/>
    </source>
</evidence>
<evidence type="ECO:0000256" key="2">
    <source>
        <dbReference type="ARBA" id="ARBA00022692"/>
    </source>
</evidence>
<reference evidence="10 11" key="1">
    <citation type="submission" date="2020-04" db="EMBL/GenBank/DDBJ databases">
        <title>Chromosome-level genome assembly of a cyprinid fish Onychostoma macrolepis by integration of Nanopore Sequencing, Bionano and Hi-C technology.</title>
        <authorList>
            <person name="Wang D."/>
        </authorList>
    </citation>
    <scope>NUCLEOTIDE SEQUENCE [LARGE SCALE GENOMIC DNA]</scope>
    <source>
        <strain evidence="10">SWU-2019</strain>
        <tissue evidence="10">Muscle</tissue>
    </source>
</reference>
<dbReference type="InterPro" id="IPR036179">
    <property type="entry name" value="Ig-like_dom_sf"/>
</dbReference>
<dbReference type="Pfam" id="PF07686">
    <property type="entry name" value="V-set"/>
    <property type="match status" value="1"/>
</dbReference>
<evidence type="ECO:0000259" key="9">
    <source>
        <dbReference type="PROSITE" id="PS50835"/>
    </source>
</evidence>
<evidence type="ECO:0000313" key="11">
    <source>
        <dbReference type="Proteomes" id="UP000579812"/>
    </source>
</evidence>
<comment type="caution">
    <text evidence="10">The sequence shown here is derived from an EMBL/GenBank/DDBJ whole genome shotgun (WGS) entry which is preliminary data.</text>
</comment>